<keyword evidence="1" id="KW-1133">Transmembrane helix</keyword>
<dbReference type="Pfam" id="PF13768">
    <property type="entry name" value="VWA_3"/>
    <property type="match status" value="1"/>
</dbReference>
<proteinExistence type="predicted"/>
<feature type="domain" description="VIT" evidence="3">
    <location>
        <begin position="46"/>
        <end position="174"/>
    </location>
</feature>
<dbReference type="AlphaFoldDB" id="A0A2T5J401"/>
<keyword evidence="1" id="KW-0812">Transmembrane</keyword>
<dbReference type="Pfam" id="PF08487">
    <property type="entry name" value="VIT"/>
    <property type="match status" value="1"/>
</dbReference>
<name>A0A2T5J401_9GAMM</name>
<dbReference type="EMBL" id="QAON01000001">
    <property type="protein sequence ID" value="PTQ91334.1"/>
    <property type="molecule type" value="Genomic_DNA"/>
</dbReference>
<keyword evidence="1" id="KW-0472">Membrane</keyword>
<dbReference type="PROSITE" id="PS51257">
    <property type="entry name" value="PROKAR_LIPOPROTEIN"/>
    <property type="match status" value="1"/>
</dbReference>
<evidence type="ECO:0000256" key="1">
    <source>
        <dbReference type="SAM" id="Phobius"/>
    </source>
</evidence>
<evidence type="ECO:0000313" key="4">
    <source>
        <dbReference type="EMBL" id="PTQ91334.1"/>
    </source>
</evidence>
<dbReference type="SMART" id="SM00327">
    <property type="entry name" value="VWA"/>
    <property type="match status" value="1"/>
</dbReference>
<gene>
    <name evidence="4" type="ORF">C8N29_101407</name>
</gene>
<dbReference type="Gene3D" id="3.40.50.410">
    <property type="entry name" value="von Willebrand factor, type A domain"/>
    <property type="match status" value="1"/>
</dbReference>
<organism evidence="4 5">
    <name type="scientific">Agitococcus lubricus</name>
    <dbReference type="NCBI Taxonomy" id="1077255"/>
    <lineage>
        <taxon>Bacteria</taxon>
        <taxon>Pseudomonadati</taxon>
        <taxon>Pseudomonadota</taxon>
        <taxon>Gammaproteobacteria</taxon>
        <taxon>Moraxellales</taxon>
        <taxon>Moraxellaceae</taxon>
        <taxon>Agitococcus</taxon>
    </lineage>
</organism>
<sequence length="678" mass="75049">MFARLNYRYTIIRDVMVVYVFLMLVLISCAAWVHADDSEAVQTESPYFFIKSNDPSTDKLPLKSTNVDVHIVGMIADVTIKQVYRNEGKRTIEARYVFPSSSQSAVYAMVVRLQDRVIHARIREKQQAKQAYETAKAEGKTAALLEQQRPNVFEMNVANILPNDEVVVELRYTELLSPRDMLYSFVFPTVVGPRYNSPQSPAAAEKWVKNPTLPKGIASESRFNIKVTMDSPIPVQMVSSPSHSLRSEGLGSKHVDVMLGDNQIANNRDFVLRYRLAGEKIQSGLLLYRGKDENFFLGMVEPPKQVATAQIQPRDYIFVVDVSGSMQGHPLDITKQLLRNLIGGLRSTDTFNVMLFSGNSSMLAPQSLPATASNIQQAIDTIDQQQGGGSTEIVPALRKITELPKSPDVSRSVIVVTDGYVTVEDEVFKLIRQQLHQANVFAFGIGSSVNRVLIEGMARAGQGEPFIVTKPEEADEQAEHLRKMIQAPVLTQVTAKLTGVEAYDIQPTVLADVLSGRPVIVMGKWRSRRDKEAEATLVVTGRSTEGEYQQQVSAKSDNSEDNSALRLLWARQKIAELSDQEALEGNGSYKQAITDVALKYGLLSAYTSFVAVDEVVRNVNPEDSSTVTQPVPLPEGVSNLAVGSGIPSTPEPNIWLALALVFLMLVIMKKTYRRKNAV</sequence>
<dbReference type="Proteomes" id="UP000244223">
    <property type="component" value="Unassembled WGS sequence"/>
</dbReference>
<dbReference type="PROSITE" id="PS51468">
    <property type="entry name" value="VIT"/>
    <property type="match status" value="1"/>
</dbReference>
<feature type="transmembrane region" description="Helical" evidence="1">
    <location>
        <begin position="654"/>
        <end position="672"/>
    </location>
</feature>
<dbReference type="RefSeq" id="WP_107864347.1">
    <property type="nucleotide sequence ID" value="NZ_QAON01000001.1"/>
</dbReference>
<dbReference type="SMART" id="SM00609">
    <property type="entry name" value="VIT"/>
    <property type="match status" value="1"/>
</dbReference>
<dbReference type="InterPro" id="IPR013694">
    <property type="entry name" value="VIT"/>
</dbReference>
<dbReference type="PANTHER" id="PTHR45737:SF6">
    <property type="entry name" value="VON WILLEBRAND FACTOR A DOMAIN-CONTAINING PROTEIN 5A"/>
    <property type="match status" value="1"/>
</dbReference>
<dbReference type="PROSITE" id="PS50234">
    <property type="entry name" value="VWFA"/>
    <property type="match status" value="1"/>
</dbReference>
<keyword evidence="5" id="KW-1185">Reference proteome</keyword>
<dbReference type="SUPFAM" id="SSF53300">
    <property type="entry name" value="vWA-like"/>
    <property type="match status" value="1"/>
</dbReference>
<dbReference type="PANTHER" id="PTHR45737">
    <property type="entry name" value="VON WILLEBRAND FACTOR A DOMAIN-CONTAINING PROTEIN 5A"/>
    <property type="match status" value="1"/>
</dbReference>
<evidence type="ECO:0000313" key="5">
    <source>
        <dbReference type="Proteomes" id="UP000244223"/>
    </source>
</evidence>
<accession>A0A2T5J401</accession>
<dbReference type="InterPro" id="IPR002035">
    <property type="entry name" value="VWF_A"/>
</dbReference>
<reference evidence="4 5" key="1">
    <citation type="submission" date="2018-04" db="EMBL/GenBank/DDBJ databases">
        <title>Genomic Encyclopedia of Archaeal and Bacterial Type Strains, Phase II (KMG-II): from individual species to whole genera.</title>
        <authorList>
            <person name="Goeker M."/>
        </authorList>
    </citation>
    <scope>NUCLEOTIDE SEQUENCE [LARGE SCALE GENOMIC DNA]</scope>
    <source>
        <strain evidence="4 5">DSM 5822</strain>
    </source>
</reference>
<feature type="domain" description="VWFA" evidence="2">
    <location>
        <begin position="315"/>
        <end position="493"/>
    </location>
</feature>
<evidence type="ECO:0000259" key="2">
    <source>
        <dbReference type="PROSITE" id="PS50234"/>
    </source>
</evidence>
<dbReference type="OrthoDB" id="9781333at2"/>
<dbReference type="InterPro" id="IPR036465">
    <property type="entry name" value="vWFA_dom_sf"/>
</dbReference>
<evidence type="ECO:0000259" key="3">
    <source>
        <dbReference type="PROSITE" id="PS51468"/>
    </source>
</evidence>
<comment type="caution">
    <text evidence="4">The sequence shown here is derived from an EMBL/GenBank/DDBJ whole genome shotgun (WGS) entry which is preliminary data.</text>
</comment>
<protein>
    <submittedName>
        <fullName evidence="4">Ca-activated chloride channel family protein</fullName>
    </submittedName>
</protein>